<protein>
    <submittedName>
        <fullName evidence="1">Uncharacterized protein</fullName>
    </submittedName>
</protein>
<proteinExistence type="predicted"/>
<reference evidence="1" key="1">
    <citation type="submission" date="2018-05" db="EMBL/GenBank/DDBJ databases">
        <authorList>
            <person name="Lanie J.A."/>
            <person name="Ng W.-L."/>
            <person name="Kazmierczak K.M."/>
            <person name="Andrzejewski T.M."/>
            <person name="Davidsen T.M."/>
            <person name="Wayne K.J."/>
            <person name="Tettelin H."/>
            <person name="Glass J.I."/>
            <person name="Rusch D."/>
            <person name="Podicherti R."/>
            <person name="Tsui H.-C.T."/>
            <person name="Winkler M.E."/>
        </authorList>
    </citation>
    <scope>NUCLEOTIDE SEQUENCE</scope>
</reference>
<dbReference type="AlphaFoldDB" id="A0A382R7B8"/>
<gene>
    <name evidence="1" type="ORF">METZ01_LOCUS346430</name>
</gene>
<name>A0A382R7B8_9ZZZZ</name>
<dbReference type="EMBL" id="UINC01119619">
    <property type="protein sequence ID" value="SVC93576.1"/>
    <property type="molecule type" value="Genomic_DNA"/>
</dbReference>
<organism evidence="1">
    <name type="scientific">marine metagenome</name>
    <dbReference type="NCBI Taxonomy" id="408172"/>
    <lineage>
        <taxon>unclassified sequences</taxon>
        <taxon>metagenomes</taxon>
        <taxon>ecological metagenomes</taxon>
    </lineage>
</organism>
<evidence type="ECO:0000313" key="1">
    <source>
        <dbReference type="EMBL" id="SVC93576.1"/>
    </source>
</evidence>
<sequence length="184" mass="21530">MSRVIDALIAYRILKLLVTPWKKTKAYELGIIDEKGKVLIKSRQIVNQTQRKAYTLLIRFVFNLKRMLQKVGLGGRFGTYAAAAIAFLKEEYELGDDVEKELYKHLKENGFEFEMNEQYGEPLVEGSYKLRNDIYDLEGDVLIKKDDTIELSKELQLDSIMGYDVFRYKNLYMTTEDVIYDKNI</sequence>
<accession>A0A382R7B8</accession>